<dbReference type="SMART" id="SM00228">
    <property type="entry name" value="PDZ"/>
    <property type="match status" value="1"/>
</dbReference>
<feature type="signal peptide" evidence="5">
    <location>
        <begin position="1"/>
        <end position="32"/>
    </location>
</feature>
<name>F8FIR6_PAEMK</name>
<dbReference type="InterPro" id="IPR001940">
    <property type="entry name" value="Peptidase_S1C"/>
</dbReference>
<dbReference type="EMBL" id="CP002869">
    <property type="protein sequence ID" value="AEI45520.1"/>
    <property type="molecule type" value="Genomic_DNA"/>
</dbReference>
<keyword evidence="2" id="KW-0645">Protease</keyword>
<dbReference type="Pfam" id="PF13365">
    <property type="entry name" value="Trypsin_2"/>
    <property type="match status" value="1"/>
</dbReference>
<sequence length="832" mass="91448">MKTTKSWGSKVGYASAAALLLVTLAGPASVFAETAAAAKTGSAAVIEKTTSSVVAIIGKPGEGKKVESRYQLAHGTGVIVRSEGYILTNAHVVKDMRNITVVTSDGKSYAGRTTHYDEESDLALVKIEASGLTPATFASPSDIQVGEQVMAIGTPLSFALRNSVTSGIVSGMERSVHSSYSLIQTDAAINPGNSGGALVNMKGQVIGINTLKYVEYGVDSLGFAIPVDTVQHVLGHFFKYGKVKRPYVGVELSESWEAVVGIPSGSGLEVTYVEAESPAAKAGLKKGDIIQSIGQTAVNTLVGYNEALKKYLPQEKISLTLRSGGQSKTVELVLGEVKTADVKLVQDAAGSYIDSDQGKTRIGDSHYGWSMRYPAGLIQMNQSDEGSVTFRDAKEEYAITIHVEENQSADLSPYGLLRKLDGEAETVLERRYVEEGSQPYAKLVGKADGEYYYQARAFHKGDQVYYLTLLVSEEPDYQNNAKRSSYEDLLDTFTLAFDKQDKALKDISSYGDKNTVATEYGISFDLPADWEEGYGEGMTYTHTEEDVDLSVRVSSVSSGDTLKDWAARDEERFKRTYVEEYRKVEAPADITVDGVPALSQRFAYTMGDEWKHALVLYIFKDKYKYELQFEYAEEAQEAAEKTMADLIASVHFPKDSMNASIGFIQDENELLKDTDTVTVTSEKYGYSIVVPESWSTTSREDFDSRYEEYLSQLGTGRTFYFYGGSIKLSAVEDGNLAETVSRIEKEHQTNHGIDAEYVYTVSDEPMLGLTVKKFALQYISKDIPYTLNQYVFEKNGVVYTMEVRVNEAVKTDALWAQIQQAAASITFQEPKQ</sequence>
<reference evidence="8" key="1">
    <citation type="submission" date="2011-06" db="EMBL/GenBank/DDBJ databases">
        <title>Complete genome sequence of Paenibacillus mucilaginosus KNP414.</title>
        <authorList>
            <person name="Wang J."/>
            <person name="Hu S."/>
            <person name="Hu X."/>
            <person name="Zhang B."/>
            <person name="Dong D."/>
            <person name="Zhang S."/>
            <person name="Zhao K."/>
            <person name="Wu D."/>
        </authorList>
    </citation>
    <scope>NUCLEOTIDE SEQUENCE [LARGE SCALE GENOMIC DNA]</scope>
    <source>
        <strain evidence="8">KNP414</strain>
    </source>
</reference>
<dbReference type="Gene3D" id="2.40.10.120">
    <property type="match status" value="1"/>
</dbReference>
<keyword evidence="4" id="KW-0720">Serine protease</keyword>
<dbReference type="AlphaFoldDB" id="F8FIR6"/>
<dbReference type="CDD" id="cd06779">
    <property type="entry name" value="cpPDZ_Deg_HtrA-like"/>
    <property type="match status" value="1"/>
</dbReference>
<dbReference type="InterPro" id="IPR036034">
    <property type="entry name" value="PDZ_sf"/>
</dbReference>
<dbReference type="SUPFAM" id="SSF50494">
    <property type="entry name" value="Trypsin-like serine proteases"/>
    <property type="match status" value="1"/>
</dbReference>
<dbReference type="PATRIC" id="fig|1036673.3.peg.6539"/>
<evidence type="ECO:0000256" key="3">
    <source>
        <dbReference type="ARBA" id="ARBA00022801"/>
    </source>
</evidence>
<dbReference type="Gene3D" id="3.40.1000.10">
    <property type="entry name" value="Mog1/PsbP, alpha/beta/alpha sandwich"/>
    <property type="match status" value="1"/>
</dbReference>
<proteinExistence type="inferred from homology"/>
<evidence type="ECO:0000256" key="4">
    <source>
        <dbReference type="ARBA" id="ARBA00022825"/>
    </source>
</evidence>
<feature type="domain" description="PDZ" evidence="6">
    <location>
        <begin position="246"/>
        <end position="325"/>
    </location>
</feature>
<dbReference type="RefSeq" id="WP_013920662.1">
    <property type="nucleotide sequence ID" value="NC_015690.1"/>
</dbReference>
<dbReference type="PANTHER" id="PTHR22939">
    <property type="entry name" value="SERINE PROTEASE FAMILY S1C HTRA-RELATED"/>
    <property type="match status" value="1"/>
</dbReference>
<dbReference type="HOGENOM" id="CLU_340925_0_0_9"/>
<comment type="similarity">
    <text evidence="1">Belongs to the peptidase S1C family.</text>
</comment>
<organism evidence="7 8">
    <name type="scientific">Paenibacillus mucilaginosus (strain KNP414)</name>
    <dbReference type="NCBI Taxonomy" id="1036673"/>
    <lineage>
        <taxon>Bacteria</taxon>
        <taxon>Bacillati</taxon>
        <taxon>Bacillota</taxon>
        <taxon>Bacilli</taxon>
        <taxon>Bacillales</taxon>
        <taxon>Paenibacillaceae</taxon>
        <taxon>Paenibacillus</taxon>
    </lineage>
</organism>
<feature type="chain" id="PRO_5038431069" description="PDZ domain-containing protein" evidence="5">
    <location>
        <begin position="33"/>
        <end position="832"/>
    </location>
</feature>
<evidence type="ECO:0000256" key="2">
    <source>
        <dbReference type="ARBA" id="ARBA00022670"/>
    </source>
</evidence>
<protein>
    <recommendedName>
        <fullName evidence="6">PDZ domain-containing protein</fullName>
    </recommendedName>
</protein>
<dbReference type="GO" id="GO:0042597">
    <property type="term" value="C:periplasmic space"/>
    <property type="evidence" value="ECO:0007669"/>
    <property type="project" value="TreeGrafter"/>
</dbReference>
<evidence type="ECO:0000313" key="8">
    <source>
        <dbReference type="Proteomes" id="UP000006620"/>
    </source>
</evidence>
<dbReference type="Pfam" id="PF13180">
    <property type="entry name" value="PDZ_2"/>
    <property type="match status" value="1"/>
</dbReference>
<dbReference type="PRINTS" id="PR00834">
    <property type="entry name" value="PROTEASES2C"/>
</dbReference>
<dbReference type="SUPFAM" id="SSF50156">
    <property type="entry name" value="PDZ domain-like"/>
    <property type="match status" value="1"/>
</dbReference>
<dbReference type="InterPro" id="IPR009003">
    <property type="entry name" value="Peptidase_S1_PA"/>
</dbReference>
<evidence type="ECO:0000259" key="6">
    <source>
        <dbReference type="SMART" id="SM00228"/>
    </source>
</evidence>
<evidence type="ECO:0000256" key="1">
    <source>
        <dbReference type="ARBA" id="ARBA00010541"/>
    </source>
</evidence>
<reference evidence="7 8" key="2">
    <citation type="journal article" date="2013" name="Genome Announc.">
        <title>Genome Sequence of Growth-Improving Paenibacillus mucilaginosus Strain KNP414.</title>
        <authorList>
            <person name="Lu J.J."/>
            <person name="Wang J.F."/>
            <person name="Hu X.F."/>
        </authorList>
    </citation>
    <scope>NUCLEOTIDE SEQUENCE [LARGE SCALE GENOMIC DNA]</scope>
    <source>
        <strain evidence="7 8">KNP414</strain>
    </source>
</reference>
<dbReference type="Proteomes" id="UP000006620">
    <property type="component" value="Chromosome"/>
</dbReference>
<dbReference type="KEGG" id="pms:KNP414_07008"/>
<dbReference type="GO" id="GO:0004252">
    <property type="term" value="F:serine-type endopeptidase activity"/>
    <property type="evidence" value="ECO:0007669"/>
    <property type="project" value="InterPro"/>
</dbReference>
<evidence type="ECO:0000256" key="5">
    <source>
        <dbReference type="SAM" id="SignalP"/>
    </source>
</evidence>
<dbReference type="PANTHER" id="PTHR22939:SF129">
    <property type="entry name" value="SERINE PROTEASE HTRA2, MITOCHONDRIAL"/>
    <property type="match status" value="1"/>
</dbReference>
<evidence type="ECO:0000313" key="7">
    <source>
        <dbReference type="EMBL" id="AEI45520.1"/>
    </source>
</evidence>
<accession>F8FIR6</accession>
<dbReference type="InterPro" id="IPR001478">
    <property type="entry name" value="PDZ"/>
</dbReference>
<gene>
    <name evidence="7" type="ordered locus">KNP414_07008</name>
</gene>
<dbReference type="GO" id="GO:0006515">
    <property type="term" value="P:protein quality control for misfolded or incompletely synthesized proteins"/>
    <property type="evidence" value="ECO:0007669"/>
    <property type="project" value="TreeGrafter"/>
</dbReference>
<keyword evidence="3" id="KW-0378">Hydrolase</keyword>
<dbReference type="Gene3D" id="2.30.42.10">
    <property type="match status" value="1"/>
</dbReference>
<keyword evidence="5" id="KW-0732">Signal</keyword>